<accession>A0A0A9FCT8</accession>
<feature type="compositionally biased region" description="Basic and acidic residues" evidence="1">
    <location>
        <begin position="14"/>
        <end position="25"/>
    </location>
</feature>
<protein>
    <submittedName>
        <fullName evidence="2">Uncharacterized protein</fullName>
    </submittedName>
</protein>
<organism evidence="2">
    <name type="scientific">Arundo donax</name>
    <name type="common">Giant reed</name>
    <name type="synonym">Donax arundinaceus</name>
    <dbReference type="NCBI Taxonomy" id="35708"/>
    <lineage>
        <taxon>Eukaryota</taxon>
        <taxon>Viridiplantae</taxon>
        <taxon>Streptophyta</taxon>
        <taxon>Embryophyta</taxon>
        <taxon>Tracheophyta</taxon>
        <taxon>Spermatophyta</taxon>
        <taxon>Magnoliopsida</taxon>
        <taxon>Liliopsida</taxon>
        <taxon>Poales</taxon>
        <taxon>Poaceae</taxon>
        <taxon>PACMAD clade</taxon>
        <taxon>Arundinoideae</taxon>
        <taxon>Arundineae</taxon>
        <taxon>Arundo</taxon>
    </lineage>
</organism>
<proteinExistence type="predicted"/>
<feature type="region of interest" description="Disordered" evidence="1">
    <location>
        <begin position="1"/>
        <end position="25"/>
    </location>
</feature>
<dbReference type="EMBL" id="GBRH01187036">
    <property type="protein sequence ID" value="JAE10860.1"/>
    <property type="molecule type" value="Transcribed_RNA"/>
</dbReference>
<evidence type="ECO:0000256" key="1">
    <source>
        <dbReference type="SAM" id="MobiDB-lite"/>
    </source>
</evidence>
<reference evidence="2" key="1">
    <citation type="submission" date="2014-09" db="EMBL/GenBank/DDBJ databases">
        <authorList>
            <person name="Magalhaes I.L.F."/>
            <person name="Oliveira U."/>
            <person name="Santos F.R."/>
            <person name="Vidigal T.H.D.A."/>
            <person name="Brescovit A.D."/>
            <person name="Santos A.J."/>
        </authorList>
    </citation>
    <scope>NUCLEOTIDE SEQUENCE</scope>
    <source>
        <tissue evidence="2">Shoot tissue taken approximately 20 cm above the soil surface</tissue>
    </source>
</reference>
<dbReference type="AlphaFoldDB" id="A0A0A9FCT8"/>
<evidence type="ECO:0000313" key="2">
    <source>
        <dbReference type="EMBL" id="JAE10860.1"/>
    </source>
</evidence>
<sequence length="55" mass="6456">MPYCQPGRSRRSCRPSERAQRLRRGKEERALHLQACRIRLRQLSCAVLSTLYPLS</sequence>
<reference evidence="2" key="2">
    <citation type="journal article" date="2015" name="Data Brief">
        <title>Shoot transcriptome of the giant reed, Arundo donax.</title>
        <authorList>
            <person name="Barrero R.A."/>
            <person name="Guerrero F.D."/>
            <person name="Moolhuijzen P."/>
            <person name="Goolsby J.A."/>
            <person name="Tidwell J."/>
            <person name="Bellgard S.E."/>
            <person name="Bellgard M.I."/>
        </authorList>
    </citation>
    <scope>NUCLEOTIDE SEQUENCE</scope>
    <source>
        <tissue evidence="2">Shoot tissue taken approximately 20 cm above the soil surface</tissue>
    </source>
</reference>
<name>A0A0A9FCT8_ARUDO</name>